<protein>
    <submittedName>
        <fullName evidence="1">Uncharacterized protein</fullName>
    </submittedName>
</protein>
<accession>A0A8S5SH95</accession>
<reference evidence="1" key="1">
    <citation type="journal article" date="2021" name="Proc. Natl. Acad. Sci. U.S.A.">
        <title>A Catalog of Tens of Thousands of Viruses from Human Metagenomes Reveals Hidden Associations with Chronic Diseases.</title>
        <authorList>
            <person name="Tisza M.J."/>
            <person name="Buck C.B."/>
        </authorList>
    </citation>
    <scope>NUCLEOTIDE SEQUENCE</scope>
    <source>
        <strain evidence="1">CtBCr48</strain>
    </source>
</reference>
<sequence length="39" mass="4554">MLSDQQVFHVNCFESLKPLLLQHKNEKSLSAKVVKTERK</sequence>
<organism evidence="1">
    <name type="scientific">Siphoviridae sp. ctBCr48</name>
    <dbReference type="NCBI Taxonomy" id="2827802"/>
    <lineage>
        <taxon>Viruses</taxon>
        <taxon>Duplodnaviria</taxon>
        <taxon>Heunggongvirae</taxon>
        <taxon>Uroviricota</taxon>
        <taxon>Caudoviricetes</taxon>
    </lineage>
</organism>
<dbReference type="EMBL" id="BK032595">
    <property type="protein sequence ID" value="DAF50420.1"/>
    <property type="molecule type" value="Genomic_DNA"/>
</dbReference>
<evidence type="ECO:0000313" key="1">
    <source>
        <dbReference type="EMBL" id="DAF50420.1"/>
    </source>
</evidence>
<proteinExistence type="predicted"/>
<name>A0A8S5SH95_9CAUD</name>